<feature type="compositionally biased region" description="Basic and acidic residues" evidence="6">
    <location>
        <begin position="647"/>
        <end position="661"/>
    </location>
</feature>
<keyword evidence="5" id="KW-0539">Nucleus</keyword>
<evidence type="ECO:0000256" key="3">
    <source>
        <dbReference type="ARBA" id="ARBA00022574"/>
    </source>
</evidence>
<dbReference type="GO" id="GO:0005730">
    <property type="term" value="C:nucleolus"/>
    <property type="evidence" value="ECO:0007669"/>
    <property type="project" value="UniProtKB-SubCell"/>
</dbReference>
<feature type="domain" description="Nucleolar protein 10-like second" evidence="8">
    <location>
        <begin position="369"/>
        <end position="416"/>
    </location>
</feature>
<comment type="subcellular location">
    <subcellularLocation>
        <location evidence="1">Nucleus</location>
        <location evidence="1">Nucleolus</location>
    </subcellularLocation>
</comment>
<dbReference type="InterPro" id="IPR015943">
    <property type="entry name" value="WD40/YVTN_repeat-like_dom_sf"/>
</dbReference>
<dbReference type="InterPro" id="IPR040382">
    <property type="entry name" value="NOL10/Enp2"/>
</dbReference>
<dbReference type="Pfam" id="PF23098">
    <property type="entry name" value="Beta-prop_NOL10_N"/>
    <property type="match status" value="1"/>
</dbReference>
<evidence type="ECO:0000259" key="9">
    <source>
        <dbReference type="Pfam" id="PF23098"/>
    </source>
</evidence>
<evidence type="ECO:0000256" key="2">
    <source>
        <dbReference type="ARBA" id="ARBA00005264"/>
    </source>
</evidence>
<feature type="region of interest" description="Disordered" evidence="6">
    <location>
        <begin position="519"/>
        <end position="672"/>
    </location>
</feature>
<reference evidence="10 11" key="1">
    <citation type="submission" date="2024-11" db="EMBL/GenBank/DDBJ databases">
        <title>Chromosome-level genome assembly of the freshwater bivalve Anodonta woodiana.</title>
        <authorList>
            <person name="Chen X."/>
        </authorList>
    </citation>
    <scope>NUCLEOTIDE SEQUENCE [LARGE SCALE GENOMIC DNA]</scope>
    <source>
        <strain evidence="10">MN2024</strain>
        <tissue evidence="10">Gills</tissue>
    </source>
</reference>
<dbReference type="InterPro" id="IPR056551">
    <property type="entry name" value="Beta-prop_NOL10_N"/>
</dbReference>
<evidence type="ECO:0008006" key="12">
    <source>
        <dbReference type="Google" id="ProtNLM"/>
    </source>
</evidence>
<evidence type="ECO:0000259" key="7">
    <source>
        <dbReference type="Pfam" id="PF08159"/>
    </source>
</evidence>
<keyword evidence="11" id="KW-1185">Reference proteome</keyword>
<dbReference type="Proteomes" id="UP001634394">
    <property type="component" value="Unassembled WGS sequence"/>
</dbReference>
<feature type="domain" description="NUC153" evidence="7">
    <location>
        <begin position="485"/>
        <end position="512"/>
    </location>
</feature>
<evidence type="ECO:0000256" key="1">
    <source>
        <dbReference type="ARBA" id="ARBA00004604"/>
    </source>
</evidence>
<evidence type="ECO:0000259" key="8">
    <source>
        <dbReference type="Pfam" id="PF23097"/>
    </source>
</evidence>
<dbReference type="InterPro" id="IPR036322">
    <property type="entry name" value="WD40_repeat_dom_sf"/>
</dbReference>
<evidence type="ECO:0000256" key="6">
    <source>
        <dbReference type="SAM" id="MobiDB-lite"/>
    </source>
</evidence>
<sequence length="690" mass="79792">MQVSNSNNVKIYNLSAGKSLPEWLSDRKKRVLQKQDIDIRRRISIIQDFEMPTVSHCVRVSPDNQYIYVAGTYKPRIRCYDVHHVSLKFERGLDADVVSFQFLSDDYAKIAFLQCDRFLEFHTQFGRYYRTRIPKYGRDMAYHAPSCDLYIVGVSSEIYRLNLEQGRFLNPITTEATAVNCCEFNPVHNLFACGTSEGHVECFDPRVRSRVGILDTTLSRHIEDLKIDSVPAVTALKFRGGLHIGVGTSTGHVLLYDLRSDKTLLVKDHKYELPIKKIMFHESQDLVLSIDSKILKIWNRNDGKPFTAVEPGTNLNDLCMIPGSGVVFMANEAPKVLSYFIPALGTAPKWCSFLDNVTEELEESEHPTVYDDYKFVTRTELDELGLTNLIGSSLLRAYMHGFFIDIRLYHKAKALAEPFAYEDYRKKKIREKIEEERANRVSVKKLPKVNRELAQKLIEAEEQNETEPAAKKKKKKVAATNLLKDDRFSAMFQNPDFQIDTESVEYRLLNPVVSKLDKAKKKRLTKEESQFKEVEEDEDGRPSDDDSSSDDEHTWTAELKEQHKQLKMEQKLKRKQAKEKEANMPRFFELKEGQEFKSLHAKQDSKKSEQKKSLAERLEDQNDTTVIRDLSGSIGNKAMTFSLKKSTRQDQIEQETREHHLERKKLRRSAGEITKTFKSNTKFWRGKRGK</sequence>
<dbReference type="InterPro" id="IPR012580">
    <property type="entry name" value="NUC153"/>
</dbReference>
<dbReference type="AlphaFoldDB" id="A0ABD3X8T0"/>
<evidence type="ECO:0000256" key="5">
    <source>
        <dbReference type="ARBA" id="ARBA00023242"/>
    </source>
</evidence>
<evidence type="ECO:0000256" key="4">
    <source>
        <dbReference type="ARBA" id="ARBA00022737"/>
    </source>
</evidence>
<dbReference type="InterPro" id="IPR056550">
    <property type="entry name" value="NOL10_2nd"/>
</dbReference>
<organism evidence="10 11">
    <name type="scientific">Sinanodonta woodiana</name>
    <name type="common">Chinese pond mussel</name>
    <name type="synonym">Anodonta woodiana</name>
    <dbReference type="NCBI Taxonomy" id="1069815"/>
    <lineage>
        <taxon>Eukaryota</taxon>
        <taxon>Metazoa</taxon>
        <taxon>Spiralia</taxon>
        <taxon>Lophotrochozoa</taxon>
        <taxon>Mollusca</taxon>
        <taxon>Bivalvia</taxon>
        <taxon>Autobranchia</taxon>
        <taxon>Heteroconchia</taxon>
        <taxon>Palaeoheterodonta</taxon>
        <taxon>Unionida</taxon>
        <taxon>Unionoidea</taxon>
        <taxon>Unionidae</taxon>
        <taxon>Unioninae</taxon>
        <taxon>Sinanodonta</taxon>
    </lineage>
</organism>
<dbReference type="FunFam" id="2.130.10.10:FF:001909">
    <property type="entry name" value="WD repeat, SAM and U-box domain-containing protein"/>
    <property type="match status" value="1"/>
</dbReference>
<comment type="caution">
    <text evidence="10">The sequence shown here is derived from an EMBL/GenBank/DDBJ whole genome shotgun (WGS) entry which is preliminary data.</text>
</comment>
<dbReference type="EMBL" id="JBJQND010000003">
    <property type="protein sequence ID" value="KAL3882105.1"/>
    <property type="molecule type" value="Genomic_DNA"/>
</dbReference>
<accession>A0ABD3X8T0</accession>
<dbReference type="SUPFAM" id="SSF50978">
    <property type="entry name" value="WD40 repeat-like"/>
    <property type="match status" value="1"/>
</dbReference>
<proteinExistence type="inferred from homology"/>
<name>A0ABD3X8T0_SINWO</name>
<feature type="compositionally biased region" description="Basic and acidic residues" evidence="6">
    <location>
        <begin position="540"/>
        <end position="571"/>
    </location>
</feature>
<comment type="similarity">
    <text evidence="2">Belongs to the WD repeat NOL10/ENP2 family.</text>
</comment>
<feature type="compositionally biased region" description="Basic and acidic residues" evidence="6">
    <location>
        <begin position="578"/>
        <end position="620"/>
    </location>
</feature>
<protein>
    <recommendedName>
        <fullName evidence="12">Nucleolar protein 10</fullName>
    </recommendedName>
</protein>
<evidence type="ECO:0000313" key="11">
    <source>
        <dbReference type="Proteomes" id="UP001634394"/>
    </source>
</evidence>
<gene>
    <name evidence="10" type="ORF">ACJMK2_028476</name>
</gene>
<keyword evidence="3" id="KW-0853">WD repeat</keyword>
<feature type="domain" description="Nucleolar protein 10-like N-terminal" evidence="9">
    <location>
        <begin position="1"/>
        <end position="366"/>
    </location>
</feature>
<dbReference type="Gene3D" id="2.130.10.10">
    <property type="entry name" value="YVTN repeat-like/Quinoprotein amine dehydrogenase"/>
    <property type="match status" value="1"/>
</dbReference>
<dbReference type="PANTHER" id="PTHR14927:SF0">
    <property type="entry name" value="NUCLEOLAR PROTEIN 10"/>
    <property type="match status" value="1"/>
</dbReference>
<dbReference type="Pfam" id="PF08159">
    <property type="entry name" value="NUC153"/>
    <property type="match status" value="1"/>
</dbReference>
<evidence type="ECO:0000313" key="10">
    <source>
        <dbReference type="EMBL" id="KAL3882105.1"/>
    </source>
</evidence>
<dbReference type="PANTHER" id="PTHR14927">
    <property type="entry name" value="NUCLEOLAR PROTEIN 10"/>
    <property type="match status" value="1"/>
</dbReference>
<dbReference type="Pfam" id="PF23097">
    <property type="entry name" value="NOL10_2nd"/>
    <property type="match status" value="1"/>
</dbReference>
<keyword evidence="4" id="KW-0677">Repeat</keyword>